<name>A0A2S1SE12_9FLAO</name>
<organism evidence="1 2">
    <name type="scientific">Flavobacterium pallidum</name>
    <dbReference type="NCBI Taxonomy" id="2172098"/>
    <lineage>
        <taxon>Bacteria</taxon>
        <taxon>Pseudomonadati</taxon>
        <taxon>Bacteroidota</taxon>
        <taxon>Flavobacteriia</taxon>
        <taxon>Flavobacteriales</taxon>
        <taxon>Flavobacteriaceae</taxon>
        <taxon>Flavobacterium</taxon>
    </lineage>
</organism>
<evidence type="ECO:0008006" key="3">
    <source>
        <dbReference type="Google" id="ProtNLM"/>
    </source>
</evidence>
<dbReference type="RefSeq" id="WP_108902424.1">
    <property type="nucleotide sequence ID" value="NZ_CP029187.1"/>
</dbReference>
<evidence type="ECO:0000313" key="1">
    <source>
        <dbReference type="EMBL" id="AWI24625.1"/>
    </source>
</evidence>
<dbReference type="Proteomes" id="UP000244937">
    <property type="component" value="Chromosome"/>
</dbReference>
<protein>
    <recommendedName>
        <fullName evidence="3">Outer membrane protein beta-barrel domain-containing protein</fullName>
    </recommendedName>
</protein>
<proteinExistence type="predicted"/>
<dbReference type="AlphaFoldDB" id="A0A2S1SE12"/>
<dbReference type="EMBL" id="CP029187">
    <property type="protein sequence ID" value="AWI24625.1"/>
    <property type="molecule type" value="Genomic_DNA"/>
</dbReference>
<gene>
    <name evidence="1" type="ORF">HYN49_01255</name>
</gene>
<dbReference type="KEGG" id="fpal:HYN49_01255"/>
<accession>A0A2S1SE12</accession>
<dbReference type="OrthoDB" id="1448547at2"/>
<evidence type="ECO:0000313" key="2">
    <source>
        <dbReference type="Proteomes" id="UP000244937"/>
    </source>
</evidence>
<keyword evidence="2" id="KW-1185">Reference proteome</keyword>
<reference evidence="1 2" key="1">
    <citation type="submission" date="2018-05" db="EMBL/GenBank/DDBJ databases">
        <title>Genome sequencing of Flavobacterium sp. HYN0049.</title>
        <authorList>
            <person name="Yi H."/>
            <person name="Baek C."/>
        </authorList>
    </citation>
    <scope>NUCLEOTIDE SEQUENCE [LARGE SCALE GENOMIC DNA]</scope>
    <source>
        <strain evidence="1 2">HYN0049</strain>
    </source>
</reference>
<sequence length="164" mass="18140">MKTKITIALLCCTAFLFGQKKRDLGIYKALNLGVGYNYVGAQDGEKAYHFLDLGVNRSVYGGMHGGGFQYGTGTEVGLNTHKLVVGPKVSGIVYFQFLAFGAEVISYTDFDKYSLRFVPVFGIGGDKFRLTFNPQLTLMHKDLLPIPGFVNLAVNLTLDRKERK</sequence>